<dbReference type="Proteomes" id="UP000231990">
    <property type="component" value="Unassembled WGS sequence"/>
</dbReference>
<evidence type="ECO:0000256" key="1">
    <source>
        <dbReference type="ARBA" id="ARBA00023004"/>
    </source>
</evidence>
<keyword evidence="1" id="KW-0408">Iron</keyword>
<evidence type="ECO:0000259" key="2">
    <source>
        <dbReference type="SMART" id="SM00899"/>
    </source>
</evidence>
<dbReference type="OrthoDB" id="9811076at2"/>
<organism evidence="4 6">
    <name type="scientific">Leptospira perolatii</name>
    <dbReference type="NCBI Taxonomy" id="2023191"/>
    <lineage>
        <taxon>Bacteria</taxon>
        <taxon>Pseudomonadati</taxon>
        <taxon>Spirochaetota</taxon>
        <taxon>Spirochaetia</taxon>
        <taxon>Leptospirales</taxon>
        <taxon>Leptospiraceae</taxon>
        <taxon>Leptospira</taxon>
    </lineage>
</organism>
<evidence type="ECO:0000313" key="6">
    <source>
        <dbReference type="Proteomes" id="UP000231990"/>
    </source>
</evidence>
<dbReference type="AlphaFoldDB" id="A0A2M9ZMR4"/>
<dbReference type="InterPro" id="IPR008988">
    <property type="entry name" value="Transcriptional_repressor_C"/>
</dbReference>
<accession>A0A2M9ZMR4</accession>
<dbReference type="EMBL" id="NPDZ01000005">
    <property type="protein sequence ID" value="PJZ73243.1"/>
    <property type="molecule type" value="Genomic_DNA"/>
</dbReference>
<dbReference type="RefSeq" id="WP_100713392.1">
    <property type="nucleotide sequence ID" value="NZ_NPDY01000005.1"/>
</dbReference>
<keyword evidence="5" id="KW-1185">Reference proteome</keyword>
<dbReference type="Gene3D" id="2.30.30.90">
    <property type="match status" value="1"/>
</dbReference>
<evidence type="ECO:0000313" key="3">
    <source>
        <dbReference type="EMBL" id="PJZ70055.1"/>
    </source>
</evidence>
<dbReference type="InterPro" id="IPR038157">
    <property type="entry name" value="FeoA_core_dom"/>
</dbReference>
<reference evidence="5 6" key="1">
    <citation type="submission" date="2017-07" db="EMBL/GenBank/DDBJ databases">
        <title>Leptospira spp. isolated from tropical soils.</title>
        <authorList>
            <person name="Thibeaux R."/>
            <person name="Iraola G."/>
            <person name="Ferres I."/>
            <person name="Bierque E."/>
            <person name="Girault D."/>
            <person name="Soupe-Gilbert M.-E."/>
            <person name="Picardeau M."/>
            <person name="Goarant C."/>
        </authorList>
    </citation>
    <scope>NUCLEOTIDE SEQUENCE [LARGE SCALE GENOMIC DNA]</scope>
    <source>
        <strain evidence="4 6">FH1-B-B1</strain>
        <strain evidence="3 5">FH1-B-C1</strain>
    </source>
</reference>
<dbReference type="SUPFAM" id="SSF50037">
    <property type="entry name" value="C-terminal domain of transcriptional repressors"/>
    <property type="match status" value="1"/>
</dbReference>
<comment type="caution">
    <text evidence="4">The sequence shown here is derived from an EMBL/GenBank/DDBJ whole genome shotgun (WGS) entry which is preliminary data.</text>
</comment>
<dbReference type="InterPro" id="IPR007167">
    <property type="entry name" value="Fe-transptr_FeoA-like"/>
</dbReference>
<dbReference type="Pfam" id="PF04023">
    <property type="entry name" value="FeoA"/>
    <property type="match status" value="1"/>
</dbReference>
<dbReference type="SMART" id="SM00899">
    <property type="entry name" value="FeoA"/>
    <property type="match status" value="1"/>
</dbReference>
<protein>
    <submittedName>
        <fullName evidence="4">Iron transporter FeoA</fullName>
    </submittedName>
</protein>
<name>A0A2M9ZMR4_9LEPT</name>
<evidence type="ECO:0000313" key="5">
    <source>
        <dbReference type="Proteomes" id="UP000231962"/>
    </source>
</evidence>
<dbReference type="GO" id="GO:0046914">
    <property type="term" value="F:transition metal ion binding"/>
    <property type="evidence" value="ECO:0007669"/>
    <property type="project" value="InterPro"/>
</dbReference>
<sequence>MSKSLFDLEVGQEGVLSNLKEVPGTEGILKSLLDMGFLPGMKIRVVAKFKSQGKLVVKLGLVELALRKIEADLIELGDTK</sequence>
<dbReference type="EMBL" id="NPDY01000005">
    <property type="protein sequence ID" value="PJZ70055.1"/>
    <property type="molecule type" value="Genomic_DNA"/>
</dbReference>
<gene>
    <name evidence="3" type="ORF">CH360_07405</name>
    <name evidence="4" type="ORF">CH373_09660</name>
</gene>
<feature type="domain" description="Ferrous iron transporter FeoA-like" evidence="2">
    <location>
        <begin position="3"/>
        <end position="78"/>
    </location>
</feature>
<dbReference type="Proteomes" id="UP000231962">
    <property type="component" value="Unassembled WGS sequence"/>
</dbReference>
<evidence type="ECO:0000313" key="4">
    <source>
        <dbReference type="EMBL" id="PJZ73243.1"/>
    </source>
</evidence>
<proteinExistence type="predicted"/>